<protein>
    <recommendedName>
        <fullName evidence="7">KN motif and ankyrin repeat domain-containing protein 4-like</fullName>
    </recommendedName>
</protein>
<proteinExistence type="predicted"/>
<dbReference type="Ensembl" id="ENSSFOT00015071260.1">
    <property type="protein sequence ID" value="ENSSFOP00015068955.1"/>
    <property type="gene ID" value="ENSSFOG00015024374.1"/>
</dbReference>
<dbReference type="Pfam" id="PF12075">
    <property type="entry name" value="KN_motif"/>
    <property type="match status" value="1"/>
</dbReference>
<evidence type="ECO:0008006" key="7">
    <source>
        <dbReference type="Google" id="ProtNLM"/>
    </source>
</evidence>
<feature type="compositionally biased region" description="Basic and acidic residues" evidence="4">
    <location>
        <begin position="173"/>
        <end position="186"/>
    </location>
</feature>
<dbReference type="GeneTree" id="ENSGT00940000158468"/>
<sequence>MEKENSNGISPKFSQAASQQKPLPYSVETPYGFHLDLDFLKYVNDIEQGNTIKRVPIQRRKKGPKFSTLPRNFSLPAHTFRSASQTDVWALPVTFGPSSKTQSMNAQQIFGFQACESGFVGSHRPSGTGHTSTKAVKDASIKAFDEQPLASNFRPQLLRAASMPATILQRKNSELDDEKLQGAKEISEEDENSENVFCSSNEEDRSTAHKVNSNLEQQLTAALQRIRDLEEQVQTIPKLKAQIRTLKEEKEQYHFRNSQRAQQVDPVDLQRADSSQLGSDSRETSSTADTGAEQPALHLTFEENTQQTNTQQEAPRELDVPLESTLTQKSKQMEEEVKNLLVLDQQKEATQHSPLQNVNEGVKKGNVPFKSVLISSDHTPVGIGALQAKFMALEKKYVESSMELDRVNALLSKQMLENKLMEEQLKQNVGKTLEKQEADQEICISAEPRLSPDHDNTYKTVVNTCCEQKTLIDKGVSVDEELRSASTHFNPNRQLKDLTSTSTQTDDPKPGEKEVNVPDTDKLVDNVDVTSNTAAGTDSREDKGAVMRPVYSGSQHNMNPECVKETGREVGHQSQCDGRHLEEETCSWGEMDSAAISHLVAQIEDLLQKQWDCLSGGTPESSAQMSSIQAQLMNTLHTLSSICLIPGKKSRDTQKAALKSIMKKNATAEHSASRTAKKNLKFVGVNGGYETTSSEDSSEEENMEADISRPEKQKKGDGDGDGDGDQEELANETVESQRITMESPAEQPDR</sequence>
<dbReference type="InterPro" id="IPR021939">
    <property type="entry name" value="KN_motif"/>
</dbReference>
<name>A0A8C9W555_SCLFO</name>
<reference evidence="5 6" key="1">
    <citation type="submission" date="2019-04" db="EMBL/GenBank/DDBJ databases">
        <authorList>
            <consortium name="Wellcome Sanger Institute Data Sharing"/>
        </authorList>
    </citation>
    <scope>NUCLEOTIDE SEQUENCE [LARGE SCALE GENOMIC DNA]</scope>
</reference>
<evidence type="ECO:0000313" key="5">
    <source>
        <dbReference type="Ensembl" id="ENSSFOP00015068955.1"/>
    </source>
</evidence>
<dbReference type="OrthoDB" id="5406014at2759"/>
<feature type="compositionally biased region" description="Polar residues" evidence="4">
    <location>
        <begin position="484"/>
        <end position="505"/>
    </location>
</feature>
<accession>A0A8C9W555</accession>
<feature type="region of interest" description="Disordered" evidence="4">
    <location>
        <begin position="1"/>
        <end position="21"/>
    </location>
</feature>
<keyword evidence="3" id="KW-0175">Coiled coil</keyword>
<evidence type="ECO:0000256" key="1">
    <source>
        <dbReference type="ARBA" id="ARBA00022737"/>
    </source>
</evidence>
<feature type="compositionally biased region" description="Polar residues" evidence="4">
    <location>
        <begin position="272"/>
        <end position="289"/>
    </location>
</feature>
<keyword evidence="1" id="KW-0677">Repeat</keyword>
<dbReference type="PANTHER" id="PTHR24168">
    <property type="entry name" value="KN MOTIF AND ANKYRIN REPEAT DOMAIN-CONTAINING"/>
    <property type="match status" value="1"/>
</dbReference>
<organism evidence="5 6">
    <name type="scientific">Scleropages formosus</name>
    <name type="common">Asian bonytongue</name>
    <name type="synonym">Osteoglossum formosum</name>
    <dbReference type="NCBI Taxonomy" id="113540"/>
    <lineage>
        <taxon>Eukaryota</taxon>
        <taxon>Metazoa</taxon>
        <taxon>Chordata</taxon>
        <taxon>Craniata</taxon>
        <taxon>Vertebrata</taxon>
        <taxon>Euteleostomi</taxon>
        <taxon>Actinopterygii</taxon>
        <taxon>Neopterygii</taxon>
        <taxon>Teleostei</taxon>
        <taxon>Osteoglossocephala</taxon>
        <taxon>Osteoglossomorpha</taxon>
        <taxon>Osteoglossiformes</taxon>
        <taxon>Osteoglossidae</taxon>
        <taxon>Scleropages</taxon>
    </lineage>
</organism>
<evidence type="ECO:0000256" key="4">
    <source>
        <dbReference type="SAM" id="MobiDB-lite"/>
    </source>
</evidence>
<dbReference type="AlphaFoldDB" id="A0A8C9W555"/>
<dbReference type="PANTHER" id="PTHR24168:SF24">
    <property type="entry name" value="KN MOTIF AND ANKYRIN REPEAT DOMAIN-CONTAINING PROTEIN 4"/>
    <property type="match status" value="1"/>
</dbReference>
<feature type="region of interest" description="Disordered" evidence="4">
    <location>
        <begin position="253"/>
        <end position="292"/>
    </location>
</feature>
<reference evidence="5" key="2">
    <citation type="submission" date="2025-08" db="UniProtKB">
        <authorList>
            <consortium name="Ensembl"/>
        </authorList>
    </citation>
    <scope>IDENTIFICATION</scope>
</reference>
<feature type="compositionally biased region" description="Acidic residues" evidence="4">
    <location>
        <begin position="719"/>
        <end position="730"/>
    </location>
</feature>
<feature type="region of interest" description="Disordered" evidence="4">
    <location>
        <begin position="484"/>
        <end position="519"/>
    </location>
</feature>
<dbReference type="GO" id="GO:0005737">
    <property type="term" value="C:cytoplasm"/>
    <property type="evidence" value="ECO:0007669"/>
    <property type="project" value="TreeGrafter"/>
</dbReference>
<evidence type="ECO:0000256" key="2">
    <source>
        <dbReference type="ARBA" id="ARBA00023043"/>
    </source>
</evidence>
<feature type="region of interest" description="Disordered" evidence="4">
    <location>
        <begin position="688"/>
        <end position="750"/>
    </location>
</feature>
<evidence type="ECO:0000256" key="3">
    <source>
        <dbReference type="SAM" id="Coils"/>
    </source>
</evidence>
<dbReference type="GO" id="GO:0030837">
    <property type="term" value="P:negative regulation of actin filament polymerization"/>
    <property type="evidence" value="ECO:0007669"/>
    <property type="project" value="InterPro"/>
</dbReference>
<reference evidence="5" key="3">
    <citation type="submission" date="2025-09" db="UniProtKB">
        <authorList>
            <consortium name="Ensembl"/>
        </authorList>
    </citation>
    <scope>IDENTIFICATION</scope>
</reference>
<feature type="region of interest" description="Disordered" evidence="4">
    <location>
        <begin position="173"/>
        <end position="210"/>
    </location>
</feature>
<feature type="compositionally biased region" description="Basic and acidic residues" evidence="4">
    <location>
        <begin position="506"/>
        <end position="519"/>
    </location>
</feature>
<feature type="compositionally biased region" description="Basic and acidic residues" evidence="4">
    <location>
        <begin position="706"/>
        <end position="718"/>
    </location>
</feature>
<dbReference type="InterPro" id="IPR047184">
    <property type="entry name" value="KANK1-4"/>
</dbReference>
<dbReference type="Proteomes" id="UP000694397">
    <property type="component" value="Chromosome 3"/>
</dbReference>
<keyword evidence="2" id="KW-0040">ANK repeat</keyword>
<dbReference type="GO" id="GO:0005856">
    <property type="term" value="C:cytoskeleton"/>
    <property type="evidence" value="ECO:0007669"/>
    <property type="project" value="TreeGrafter"/>
</dbReference>
<keyword evidence="6" id="KW-1185">Reference proteome</keyword>
<evidence type="ECO:0000313" key="6">
    <source>
        <dbReference type="Proteomes" id="UP000694397"/>
    </source>
</evidence>
<feature type="coiled-coil region" evidence="3">
    <location>
        <begin position="212"/>
        <end position="249"/>
    </location>
</feature>